<evidence type="ECO:0000256" key="2">
    <source>
        <dbReference type="ARBA" id="ARBA00022723"/>
    </source>
</evidence>
<feature type="compositionally biased region" description="Basic residues" evidence="5">
    <location>
        <begin position="1254"/>
        <end position="1264"/>
    </location>
</feature>
<keyword evidence="3" id="KW-0408">Iron</keyword>
<dbReference type="PROSITE" id="PS50255">
    <property type="entry name" value="CYTOCHROME_B5_2"/>
    <property type="match status" value="1"/>
</dbReference>
<dbReference type="SMART" id="SM01117">
    <property type="entry name" value="Cyt-b5"/>
    <property type="match status" value="2"/>
</dbReference>
<keyword evidence="8" id="KW-1185">Reference proteome</keyword>
<feature type="compositionally biased region" description="Basic residues" evidence="5">
    <location>
        <begin position="756"/>
        <end position="770"/>
    </location>
</feature>
<evidence type="ECO:0000259" key="6">
    <source>
        <dbReference type="PROSITE" id="PS50255"/>
    </source>
</evidence>
<comment type="caution">
    <text evidence="7">The sequence shown here is derived from an EMBL/GenBank/DDBJ whole genome shotgun (WGS) entry which is preliminary data.</text>
</comment>
<comment type="similarity">
    <text evidence="4">Belongs to the cytochrome b5 family.</text>
</comment>
<dbReference type="Pfam" id="PF00173">
    <property type="entry name" value="Cyt-b5"/>
    <property type="match status" value="1"/>
</dbReference>
<protein>
    <submittedName>
        <fullName evidence="7">Putative Delta(5) fatty acid desaturase C</fullName>
    </submittedName>
</protein>
<evidence type="ECO:0000256" key="5">
    <source>
        <dbReference type="SAM" id="MobiDB-lite"/>
    </source>
</evidence>
<name>A0A5Q4BYK3_9PEZI</name>
<feature type="region of interest" description="Disordered" evidence="5">
    <location>
        <begin position="1224"/>
        <end position="1298"/>
    </location>
</feature>
<proteinExistence type="inferred from homology"/>
<dbReference type="Gene3D" id="3.10.120.10">
    <property type="entry name" value="Cytochrome b5-like heme/steroid binding domain"/>
    <property type="match status" value="1"/>
</dbReference>
<dbReference type="EMBL" id="PUHP01000250">
    <property type="protein sequence ID" value="TQN71636.1"/>
    <property type="molecule type" value="Genomic_DNA"/>
</dbReference>
<evidence type="ECO:0000313" key="7">
    <source>
        <dbReference type="EMBL" id="TQN71636.1"/>
    </source>
</evidence>
<dbReference type="GO" id="GO:0046872">
    <property type="term" value="F:metal ion binding"/>
    <property type="evidence" value="ECO:0007669"/>
    <property type="project" value="UniProtKB-KW"/>
</dbReference>
<reference evidence="7 8" key="1">
    <citation type="journal article" date="2019" name="Sci. Rep.">
        <title>Colletotrichum shisoi sp. nov., an anthracnose pathogen of Perilla frutescens in Japan: molecular phylogenetic, morphological and genomic evidence.</title>
        <authorList>
            <person name="Gan P."/>
            <person name="Tsushima A."/>
            <person name="Hiroyama R."/>
            <person name="Narusaka M."/>
            <person name="Takano Y."/>
            <person name="Narusaka Y."/>
            <person name="Kawaradani M."/>
            <person name="Damm U."/>
            <person name="Shirasu K."/>
        </authorList>
    </citation>
    <scope>NUCLEOTIDE SEQUENCE [LARGE SCALE GENOMIC DNA]</scope>
    <source>
        <strain evidence="7 8">PG-2018a</strain>
    </source>
</reference>
<sequence>MSVPEKGWAKHYCVGKPRPRRTDGLSWIDPVFPAIDPVTLHLDDPSPARIPQPPPERLDDLYISEGQQTNKLFGMRTWEAALLAQADVYAASDEAPWFTGTGDAGSFEVREWTWFPFWARDRWMIDFTVPPNWTNTWKTAHLWSAQDPVVWAVLREAIQLAENMLRSSLLTPWFQALVNPANYQSGWKEVPLGSGKKGNLWWMRSPPAQLLTAEDTIQQLLRVLGQRVFWTFNDKARQANYEPGGITHGLTVPVKGFVTGPIAIFVDVLEMRTLLDPMTTDRSRKSALFGPLENQSELGHSWETTTFGGKFSTVITEESAEYFHTTTGAGLIVGLMEWPLYWDDHQWTFDQPRDFTAAFNRWPVPGLWTQSLSSHAFWQYLVGRFGAACLRTPKMLSATLVLGDDGYPVPLTYPRDKTTRWVGDFAPAQHQTKSLRSLARELHARRQKYTRLRPWYVDTFSMWQLTPWNGRQYREDLAWLHDVGFVRRNDRQEANAQGIVQRWIHPYRMGMNPNGSLAVGASKSHYGDVPRQVGITVWFWRALGYLVYAALPARLPKTTPVKKPRGAQTTHWTLNPGVPLSAQQRRDAEDTIQAAEEKRWEYPAIWLLGRHKTTDVPSAVRRARLEAVQLARDTYDTFESLCVRPAGLRSAFQAACDGMQVRIEADRREGFASWLDLGFDMPPYPGKTEDGRGLGIMEFWAAGKRWKQPGTIGYEDPSGEVLRGEDPTINMQTGGGLPAFAMRGLAGEAYAPAGDRRHRHRHRHRHRPRPRAMMPYFTPSELYDHAERFGEPLVLVEDGLDLEVYRRSAVSRALGVARDEVLALTRRTFYGRQLTREATRRLFEVEEEEEEEEEEEGHPALAIGRVARVLREEDVSLSDGRDGRPLWIRMHRSVFDVTDLNCASEPKLTELLRSVPGGDPSRNLRDQGYSLAEIRKSLAIWRIGILAAAAGSSGAVADRHSVRTFTPKMLRGHEFREVGMYVAIDGRVYDITNYVDLHPGGLQVLVENAGRDVTALFDRYHEENRDFIMSRLQELYIGNLVEQRQQYQDDELEGTANSDLVRPHEIMIDRSVYSVQALRESDEYEAYRDLVEQVSPYLGTDATQDLKVEEDDEAPLLQLARLRAYIVATVARIGQGLPEMEHEELQMFDGQADEVRDVQNDAFVASDGLVYDMTAAMRFGSANPNYPMFEPFLGGVVTDRELKSYLVSHCQELICAVLVEKRRPGGGGGRVVKWDPRRPAPRNFKMPIWTDQLKKKKKKKKKRSSPADGEIAPYPSAIRKARGALQQDEDFEGEDIFRPAPSRNYLNNLMASIKHEARTELGGAPGARAGSSGGPLSCVPKPTPEQLQRPTSELRRRTEEKRASGMRRVSGSHPMAGLAVARPDKSSAGDVEGTREPQTSTATGNGAQGVRDSASEPQRTTALEVLPKRKLLFRADDEPPRKKR</sequence>
<evidence type="ECO:0000256" key="4">
    <source>
        <dbReference type="ARBA" id="ARBA00038168"/>
    </source>
</evidence>
<dbReference type="InterPro" id="IPR018506">
    <property type="entry name" value="Cyt_B5_heme-BS"/>
</dbReference>
<dbReference type="InterPro" id="IPR050668">
    <property type="entry name" value="Cytochrome_b5"/>
</dbReference>
<evidence type="ECO:0000256" key="3">
    <source>
        <dbReference type="ARBA" id="ARBA00023004"/>
    </source>
</evidence>
<dbReference type="InterPro" id="IPR001199">
    <property type="entry name" value="Cyt_B5-like_heme/steroid-bd"/>
</dbReference>
<dbReference type="Proteomes" id="UP000326340">
    <property type="component" value="Unassembled WGS sequence"/>
</dbReference>
<dbReference type="GO" id="GO:0016020">
    <property type="term" value="C:membrane"/>
    <property type="evidence" value="ECO:0007669"/>
    <property type="project" value="TreeGrafter"/>
</dbReference>
<feature type="compositionally biased region" description="Polar residues" evidence="5">
    <location>
        <begin position="1396"/>
        <end position="1405"/>
    </location>
</feature>
<feature type="domain" description="Cytochrome b5 heme-binding" evidence="6">
    <location>
        <begin position="962"/>
        <end position="1041"/>
    </location>
</feature>
<feature type="region of interest" description="Disordered" evidence="5">
    <location>
        <begin position="754"/>
        <end position="773"/>
    </location>
</feature>
<dbReference type="PROSITE" id="PS00191">
    <property type="entry name" value="CYTOCHROME_B5_1"/>
    <property type="match status" value="1"/>
</dbReference>
<feature type="compositionally biased region" description="Basic and acidic residues" evidence="5">
    <location>
        <begin position="1352"/>
        <end position="1363"/>
    </location>
</feature>
<keyword evidence="2" id="KW-0479">Metal-binding</keyword>
<feature type="compositionally biased region" description="Low complexity" evidence="5">
    <location>
        <begin position="1326"/>
        <end position="1337"/>
    </location>
</feature>
<feature type="compositionally biased region" description="Basic and acidic residues" evidence="5">
    <location>
        <begin position="1433"/>
        <end position="1444"/>
    </location>
</feature>
<dbReference type="PANTHER" id="PTHR19359">
    <property type="entry name" value="CYTOCHROME B5"/>
    <property type="match status" value="1"/>
</dbReference>
<evidence type="ECO:0000313" key="8">
    <source>
        <dbReference type="Proteomes" id="UP000326340"/>
    </source>
</evidence>
<dbReference type="InterPro" id="IPR036400">
    <property type="entry name" value="Cyt_B5-like_heme/steroid_sf"/>
</dbReference>
<keyword evidence="1" id="KW-0349">Heme</keyword>
<accession>A0A5Q4BYK3</accession>
<dbReference type="OrthoDB" id="10254945at2759"/>
<feature type="compositionally biased region" description="Basic and acidic residues" evidence="5">
    <location>
        <begin position="1382"/>
        <end position="1395"/>
    </location>
</feature>
<dbReference type="GO" id="GO:0020037">
    <property type="term" value="F:heme binding"/>
    <property type="evidence" value="ECO:0007669"/>
    <property type="project" value="InterPro"/>
</dbReference>
<evidence type="ECO:0000256" key="1">
    <source>
        <dbReference type="ARBA" id="ARBA00022617"/>
    </source>
</evidence>
<feature type="region of interest" description="Disordered" evidence="5">
    <location>
        <begin position="1322"/>
        <end position="1444"/>
    </location>
</feature>
<dbReference type="SUPFAM" id="SSF55856">
    <property type="entry name" value="Cytochrome b5-like heme/steroid binding domain"/>
    <property type="match status" value="1"/>
</dbReference>
<organism evidence="7 8">
    <name type="scientific">Colletotrichum shisoi</name>
    <dbReference type="NCBI Taxonomy" id="2078593"/>
    <lineage>
        <taxon>Eukaryota</taxon>
        <taxon>Fungi</taxon>
        <taxon>Dikarya</taxon>
        <taxon>Ascomycota</taxon>
        <taxon>Pezizomycotina</taxon>
        <taxon>Sordariomycetes</taxon>
        <taxon>Hypocreomycetidae</taxon>
        <taxon>Glomerellales</taxon>
        <taxon>Glomerellaceae</taxon>
        <taxon>Colletotrichum</taxon>
        <taxon>Colletotrichum destructivum species complex</taxon>
    </lineage>
</organism>
<gene>
    <name evidence="7" type="ORF">CSHISOI_03880</name>
</gene>